<dbReference type="EMBL" id="MWWZ01000009">
    <property type="protein sequence ID" value="OZG66554.1"/>
    <property type="molecule type" value="Genomic_DNA"/>
</dbReference>
<dbReference type="Proteomes" id="UP000216057">
    <property type="component" value="Unassembled WGS sequence"/>
</dbReference>
<name>A0A261G586_9BIFI</name>
<protein>
    <submittedName>
        <fullName evidence="1">Uncharacterized protein</fullName>
    </submittedName>
</protein>
<proteinExistence type="predicted"/>
<gene>
    <name evidence="1" type="ORF">BEUL_1718</name>
</gene>
<evidence type="ECO:0000313" key="2">
    <source>
        <dbReference type="Proteomes" id="UP000216057"/>
    </source>
</evidence>
<comment type="caution">
    <text evidence="1">The sequence shown here is derived from an EMBL/GenBank/DDBJ whole genome shotgun (WGS) entry which is preliminary data.</text>
</comment>
<reference evidence="1 2" key="1">
    <citation type="journal article" date="2017" name="BMC Genomics">
        <title>Comparative genomic and phylogenomic analyses of the Bifidobacteriaceae family.</title>
        <authorList>
            <person name="Lugli G.A."/>
            <person name="Milani C."/>
            <person name="Turroni F."/>
            <person name="Duranti S."/>
            <person name="Mancabelli L."/>
            <person name="Mangifesta M."/>
            <person name="Ferrario C."/>
            <person name="Modesto M."/>
            <person name="Mattarelli P."/>
            <person name="Jiri K."/>
            <person name="van Sinderen D."/>
            <person name="Ventura M."/>
        </authorList>
    </citation>
    <scope>NUCLEOTIDE SEQUENCE [LARGE SCALE GENOMIC DNA]</scope>
    <source>
        <strain evidence="1 2">DSM 100216</strain>
    </source>
</reference>
<sequence>MRRITRQSRPPTRFVNFGCARNRYSSNSHNPYFPKSCRRRFLNPAHGVRILSVRFAPPARQLCPFGVAHAVISSLVCPASKRCVGKTFDSRVWCGENAFSPNSDTPNPNPVLSEGEESGEVGYLPRCASCWARARAKARWVTSRVEPAPSPLTPNSTSATMHNTRKALMRSAHCTPKMFAAA</sequence>
<evidence type="ECO:0000313" key="1">
    <source>
        <dbReference type="EMBL" id="OZG66554.1"/>
    </source>
</evidence>
<organism evidence="1 2">
    <name type="scientific">Bifidobacterium eulemuris</name>
    <dbReference type="NCBI Taxonomy" id="1765219"/>
    <lineage>
        <taxon>Bacteria</taxon>
        <taxon>Bacillati</taxon>
        <taxon>Actinomycetota</taxon>
        <taxon>Actinomycetes</taxon>
        <taxon>Bifidobacteriales</taxon>
        <taxon>Bifidobacteriaceae</taxon>
        <taxon>Bifidobacterium</taxon>
    </lineage>
</organism>
<dbReference type="AlphaFoldDB" id="A0A261G586"/>
<accession>A0A261G586</accession>